<keyword evidence="2" id="KW-1185">Reference proteome</keyword>
<protein>
    <submittedName>
        <fullName evidence="1">Kinase-like protein</fullName>
    </submittedName>
</protein>
<reference evidence="1" key="2">
    <citation type="journal article" date="2020" name="Nat. Commun.">
        <title>Large-scale genome sequencing of mycorrhizal fungi provides insights into the early evolution of symbiotic traits.</title>
        <authorList>
            <person name="Miyauchi S."/>
            <person name="Kiss E."/>
            <person name="Kuo A."/>
            <person name="Drula E."/>
            <person name="Kohler A."/>
            <person name="Sanchez-Garcia M."/>
            <person name="Morin E."/>
            <person name="Andreopoulos B."/>
            <person name="Barry K.W."/>
            <person name="Bonito G."/>
            <person name="Buee M."/>
            <person name="Carver A."/>
            <person name="Chen C."/>
            <person name="Cichocki N."/>
            <person name="Clum A."/>
            <person name="Culley D."/>
            <person name="Crous P.W."/>
            <person name="Fauchery L."/>
            <person name="Girlanda M."/>
            <person name="Hayes R.D."/>
            <person name="Keri Z."/>
            <person name="LaButti K."/>
            <person name="Lipzen A."/>
            <person name="Lombard V."/>
            <person name="Magnuson J."/>
            <person name="Maillard F."/>
            <person name="Murat C."/>
            <person name="Nolan M."/>
            <person name="Ohm R.A."/>
            <person name="Pangilinan J."/>
            <person name="Pereira M.F."/>
            <person name="Perotto S."/>
            <person name="Peter M."/>
            <person name="Pfister S."/>
            <person name="Riley R."/>
            <person name="Sitrit Y."/>
            <person name="Stielow J.B."/>
            <person name="Szollosi G."/>
            <person name="Zifcakova L."/>
            <person name="Stursova M."/>
            <person name="Spatafora J.W."/>
            <person name="Tedersoo L."/>
            <person name="Vaario L.M."/>
            <person name="Yamada A."/>
            <person name="Yan M."/>
            <person name="Wang P."/>
            <person name="Xu J."/>
            <person name="Bruns T."/>
            <person name="Baldrian P."/>
            <person name="Vilgalys R."/>
            <person name="Dunand C."/>
            <person name="Henrissat B."/>
            <person name="Grigoriev I.V."/>
            <person name="Hibbett D."/>
            <person name="Nagy L.G."/>
            <person name="Martin F.M."/>
        </authorList>
    </citation>
    <scope>NUCLEOTIDE SEQUENCE</scope>
    <source>
        <strain evidence="1">P2</strain>
    </source>
</reference>
<reference evidence="1" key="1">
    <citation type="submission" date="2019-10" db="EMBL/GenBank/DDBJ databases">
        <authorList>
            <consortium name="DOE Joint Genome Institute"/>
            <person name="Kuo A."/>
            <person name="Miyauchi S."/>
            <person name="Kiss E."/>
            <person name="Drula E."/>
            <person name="Kohler A."/>
            <person name="Sanchez-Garcia M."/>
            <person name="Andreopoulos B."/>
            <person name="Barry K.W."/>
            <person name="Bonito G."/>
            <person name="Buee M."/>
            <person name="Carver A."/>
            <person name="Chen C."/>
            <person name="Cichocki N."/>
            <person name="Clum A."/>
            <person name="Culley D."/>
            <person name="Crous P.W."/>
            <person name="Fauchery L."/>
            <person name="Girlanda M."/>
            <person name="Hayes R."/>
            <person name="Keri Z."/>
            <person name="Labutti K."/>
            <person name="Lipzen A."/>
            <person name="Lombard V."/>
            <person name="Magnuson J."/>
            <person name="Maillard F."/>
            <person name="Morin E."/>
            <person name="Murat C."/>
            <person name="Nolan M."/>
            <person name="Ohm R."/>
            <person name="Pangilinan J."/>
            <person name="Pereira M."/>
            <person name="Perotto S."/>
            <person name="Peter M."/>
            <person name="Riley R."/>
            <person name="Sitrit Y."/>
            <person name="Stielow B."/>
            <person name="Szollosi G."/>
            <person name="Zifcakova L."/>
            <person name="Stursova M."/>
            <person name="Spatafora J.W."/>
            <person name="Tedersoo L."/>
            <person name="Vaario L.-M."/>
            <person name="Yamada A."/>
            <person name="Yan M."/>
            <person name="Wang P."/>
            <person name="Xu J."/>
            <person name="Bruns T."/>
            <person name="Baldrian P."/>
            <person name="Vilgalys R."/>
            <person name="Henrissat B."/>
            <person name="Grigoriev I.V."/>
            <person name="Hibbett D."/>
            <person name="Nagy L.G."/>
            <person name="Martin F.M."/>
        </authorList>
    </citation>
    <scope>NUCLEOTIDE SEQUENCE</scope>
    <source>
        <strain evidence="1">P2</strain>
    </source>
</reference>
<accession>A0ACB6Z7B0</accession>
<comment type="caution">
    <text evidence="1">The sequence shown here is derived from an EMBL/GenBank/DDBJ whole genome shotgun (WGS) entry which is preliminary data.</text>
</comment>
<gene>
    <name evidence="1" type="ORF">BDM02DRAFT_3101180</name>
</gene>
<dbReference type="Proteomes" id="UP000886501">
    <property type="component" value="Unassembled WGS sequence"/>
</dbReference>
<sequence length="377" mass="42807">LSALYRVCSHQALLPRSLQIPVCYNRSDNPLYHGGFADVWKGEYQGRHVAVKALRVYSTSDFDRIINKFCKEVVMWKSLCHPNILPLLGVTMGDYQFAMVSEWMANGNINEFVKTNRDTNRFELLKDVARGLMYLHKQEMVHGDLKGANILVDQNGHARLTDFGLLTIVSDPTNFTPSSSVVACGTIRWMSPELLLPDQFDLRDSRPTKESDCYALGMVIYEVLSGQAPFIPFKEAIVMRKITEGEHPERPQGTKGALFTDDLWEMLNRCWATQIEMRPDIEAVEAVLEHLEQVSRTWEPPSPQANGDVETNEGDWNFATEVVHSVWFLISISFTPDACGRFHADYVSDPLSELTTLIKTFTTEVGISWRLGKVEKR</sequence>
<name>A0ACB6Z7B0_THEGA</name>
<evidence type="ECO:0000313" key="1">
    <source>
        <dbReference type="EMBL" id="KAF9645531.1"/>
    </source>
</evidence>
<evidence type="ECO:0000313" key="2">
    <source>
        <dbReference type="Proteomes" id="UP000886501"/>
    </source>
</evidence>
<feature type="non-terminal residue" evidence="1">
    <location>
        <position position="1"/>
    </location>
</feature>
<dbReference type="EMBL" id="MU118087">
    <property type="protein sequence ID" value="KAF9645531.1"/>
    <property type="molecule type" value="Genomic_DNA"/>
</dbReference>
<proteinExistence type="predicted"/>
<organism evidence="1 2">
    <name type="scientific">Thelephora ganbajun</name>
    <name type="common">Ganba fungus</name>
    <dbReference type="NCBI Taxonomy" id="370292"/>
    <lineage>
        <taxon>Eukaryota</taxon>
        <taxon>Fungi</taxon>
        <taxon>Dikarya</taxon>
        <taxon>Basidiomycota</taxon>
        <taxon>Agaricomycotina</taxon>
        <taxon>Agaricomycetes</taxon>
        <taxon>Thelephorales</taxon>
        <taxon>Thelephoraceae</taxon>
        <taxon>Thelephora</taxon>
    </lineage>
</organism>